<dbReference type="PATRIC" id="fig|1449351.3.peg.2658"/>
<dbReference type="OrthoDB" id="9792179at2"/>
<dbReference type="Gene3D" id="3.40.50.410">
    <property type="entry name" value="von Willebrand factor, type A domain"/>
    <property type="match status" value="1"/>
</dbReference>
<feature type="compositionally biased region" description="Basic and acidic residues" evidence="1">
    <location>
        <begin position="246"/>
        <end position="256"/>
    </location>
</feature>
<dbReference type="InterPro" id="IPR010607">
    <property type="entry name" value="DUF1194"/>
</dbReference>
<dbReference type="eggNOG" id="COG2304">
    <property type="taxonomic scope" value="Bacteria"/>
</dbReference>
<comment type="caution">
    <text evidence="2">The sequence shown here is derived from an EMBL/GenBank/DDBJ whole genome shotgun (WGS) entry which is preliminary data.</text>
</comment>
<protein>
    <submittedName>
        <fullName evidence="2">von Willebrand factor type A domain prot</fullName>
    </submittedName>
</protein>
<keyword evidence="3" id="KW-1185">Reference proteome</keyword>
<evidence type="ECO:0000313" key="2">
    <source>
        <dbReference type="EMBL" id="ETX28409.1"/>
    </source>
</evidence>
<accession>X7F8I9</accession>
<dbReference type="EMBL" id="JAME01000019">
    <property type="protein sequence ID" value="ETX28409.1"/>
    <property type="molecule type" value="Genomic_DNA"/>
</dbReference>
<sequence>MGEHGKYRALVGRLGLSALFGATLWAAPLAAQSTECRLALLLALDVSSSVDDREYTLQKDGLAAALADPDVRRAILDGAGTVALSIYEWSGRRQSEVIQDWVILADDAAIDAVVARLLATPRTQTRFPTAMGYALGYGAALLDRAPDCLRQVIDVSGDGVTNDGFGPDLAYRHFPFEDITVNGLAVLGADPEVDTYYRDIVRHGPGAFVEFADGYAGFRNAMTRKLFRETNDLVIGTPSGHPPEAPADRAGDAGKS</sequence>
<organism evidence="2 3">
    <name type="scientific">Roseivivax isoporae LMG 25204</name>
    <dbReference type="NCBI Taxonomy" id="1449351"/>
    <lineage>
        <taxon>Bacteria</taxon>
        <taxon>Pseudomonadati</taxon>
        <taxon>Pseudomonadota</taxon>
        <taxon>Alphaproteobacteria</taxon>
        <taxon>Rhodobacterales</taxon>
        <taxon>Roseobacteraceae</taxon>
        <taxon>Roseivivax</taxon>
    </lineage>
</organism>
<name>X7F8I9_9RHOB</name>
<dbReference type="Proteomes" id="UP000023430">
    <property type="component" value="Unassembled WGS sequence"/>
</dbReference>
<reference evidence="2 3" key="1">
    <citation type="submission" date="2014-01" db="EMBL/GenBank/DDBJ databases">
        <title>Roseivivax isoporae LMG 25204 Genome Sequencing.</title>
        <authorList>
            <person name="Lai Q."/>
            <person name="Li G."/>
            <person name="Shao Z."/>
        </authorList>
    </citation>
    <scope>NUCLEOTIDE SEQUENCE [LARGE SCALE GENOMIC DNA]</scope>
    <source>
        <strain evidence="2 3">LMG 25204</strain>
    </source>
</reference>
<dbReference type="SUPFAM" id="SSF53300">
    <property type="entry name" value="vWA-like"/>
    <property type="match status" value="1"/>
</dbReference>
<dbReference type="AlphaFoldDB" id="X7F8I9"/>
<dbReference type="Pfam" id="PF06707">
    <property type="entry name" value="DUF1194"/>
    <property type="match status" value="1"/>
</dbReference>
<gene>
    <name evidence="2" type="ORF">RISW2_06855</name>
</gene>
<dbReference type="InterPro" id="IPR036465">
    <property type="entry name" value="vWFA_dom_sf"/>
</dbReference>
<proteinExistence type="predicted"/>
<evidence type="ECO:0000313" key="3">
    <source>
        <dbReference type="Proteomes" id="UP000023430"/>
    </source>
</evidence>
<evidence type="ECO:0000256" key="1">
    <source>
        <dbReference type="SAM" id="MobiDB-lite"/>
    </source>
</evidence>
<dbReference type="STRING" id="1449351.RISW2_06855"/>
<feature type="region of interest" description="Disordered" evidence="1">
    <location>
        <begin position="233"/>
        <end position="256"/>
    </location>
</feature>